<dbReference type="InterPro" id="IPR012337">
    <property type="entry name" value="RNaseH-like_sf"/>
</dbReference>
<evidence type="ECO:0000313" key="2">
    <source>
        <dbReference type="EMBL" id="QNO54772.1"/>
    </source>
</evidence>
<sequence length="565" mass="64899">MAIKRKKKHGRVYLEEYKSVRINGKVKSIYLRSLGPENPVDQSPAPKPKILDRLEHGPSLRAGAVTLLWELACQLNFVGIIDEICCGEQRIEGPSPGKFFTAWAINRVLDPLSVTTLEKWIPTTDLPRLMGLSPAKFTKKSFLTALVFVCYDDNTTGQIRDFTPQIDDALYRHWRESHPLTQGETETVAYDLTSLLFFGVGCSLAELGYNAKRVKRRQVNLALLVSKQDKYPISHFVYNGTRNSSSTIRNLIARLKETSIDPGTIIWDRGNVSKDHVKMIELADWKLICGVPKSSKEVNSIIDNTDVPLNPDTFIHKSRSGHIYAVRTKGQLFGRNRSVIVYASQDQRVSKINAQNEVLSEIGKELDALSEKGQKWSEAQLHKEINSIVGEWENYVHTRVKRKGNGPRIEWKYKSRQISASECSLGKYLLLSTDESLSPNEVIKTYFEKDFVEKVFRTLKTFEEIEPVRHRLEQRVRAYIFVCVLAFRLLADLHYRLIKILSPNGAQEQVDALLRELERVERVQVRLGHQVKIWYLNVTRKNIETLEKMEFHDLLKETTEVNFKM</sequence>
<dbReference type="PANTHER" id="PTHR34614">
    <property type="match status" value="1"/>
</dbReference>
<reference evidence="2" key="1">
    <citation type="submission" date="2020-06" db="EMBL/GenBank/DDBJ databases">
        <title>Unique genomic features of the anaerobic methanotrophic archaea.</title>
        <authorList>
            <person name="Chadwick G.L."/>
            <person name="Skennerton C.T."/>
            <person name="Laso-Perez R."/>
            <person name="Leu A.O."/>
            <person name="Speth D.R."/>
            <person name="Yu H."/>
            <person name="Morgan-Lang C."/>
            <person name="Hatzenpichler R."/>
            <person name="Goudeau D."/>
            <person name="Malmstrom R."/>
            <person name="Brazelton W.J."/>
            <person name="Woyke T."/>
            <person name="Hallam S.J."/>
            <person name="Tyson G.W."/>
            <person name="Wegener G."/>
            <person name="Boetius A."/>
            <person name="Orphan V."/>
        </authorList>
    </citation>
    <scope>NUCLEOTIDE SEQUENCE</scope>
</reference>
<dbReference type="GO" id="GO:0006313">
    <property type="term" value="P:DNA transposition"/>
    <property type="evidence" value="ECO:0007669"/>
    <property type="project" value="InterPro"/>
</dbReference>
<accession>A0A7G9Z3D8</accession>
<proteinExistence type="predicted"/>
<dbReference type="AlphaFoldDB" id="A0A7G9Z3D8"/>
<dbReference type="PANTHER" id="PTHR34614:SF2">
    <property type="entry name" value="TRANSPOSASE IS4-LIKE DOMAIN-CONTAINING PROTEIN"/>
    <property type="match status" value="1"/>
</dbReference>
<dbReference type="GO" id="GO:0003677">
    <property type="term" value="F:DNA binding"/>
    <property type="evidence" value="ECO:0007669"/>
    <property type="project" value="InterPro"/>
</dbReference>
<protein>
    <recommendedName>
        <fullName evidence="1">Transposase IS4-like domain-containing protein</fullName>
    </recommendedName>
</protein>
<dbReference type="Pfam" id="PF01609">
    <property type="entry name" value="DDE_Tnp_1"/>
    <property type="match status" value="1"/>
</dbReference>
<organism evidence="2">
    <name type="scientific">Candidatus Methanophaga sp. ANME-1 ERB7</name>
    <dbReference type="NCBI Taxonomy" id="2759913"/>
    <lineage>
        <taxon>Archaea</taxon>
        <taxon>Methanobacteriati</taxon>
        <taxon>Methanobacteriota</taxon>
        <taxon>Stenosarchaea group</taxon>
        <taxon>Methanomicrobia</taxon>
        <taxon>Candidatus Methanophagales</taxon>
        <taxon>Candidatus Methanophagaceae</taxon>
        <taxon>Candidatus Methanophaga</taxon>
    </lineage>
</organism>
<dbReference type="GO" id="GO:0004803">
    <property type="term" value="F:transposase activity"/>
    <property type="evidence" value="ECO:0007669"/>
    <property type="project" value="InterPro"/>
</dbReference>
<feature type="domain" description="Transposase IS4-like" evidence="1">
    <location>
        <begin position="207"/>
        <end position="486"/>
    </location>
</feature>
<dbReference type="InterPro" id="IPR047654">
    <property type="entry name" value="IS1634_transpos"/>
</dbReference>
<evidence type="ECO:0000259" key="1">
    <source>
        <dbReference type="Pfam" id="PF01609"/>
    </source>
</evidence>
<dbReference type="NCBIfam" id="NF033559">
    <property type="entry name" value="transpos_IS1634"/>
    <property type="match status" value="1"/>
</dbReference>
<name>A0A7G9Z3D8_9EURY</name>
<dbReference type="EMBL" id="MT631591">
    <property type="protein sequence ID" value="QNO54772.1"/>
    <property type="molecule type" value="Genomic_DNA"/>
</dbReference>
<dbReference type="InterPro" id="IPR002559">
    <property type="entry name" value="Transposase_11"/>
</dbReference>
<gene>
    <name evidence="2" type="ORF">FCNABNJO_00038</name>
</gene>
<dbReference type="SUPFAM" id="SSF53098">
    <property type="entry name" value="Ribonuclease H-like"/>
    <property type="match status" value="1"/>
</dbReference>